<dbReference type="Pfam" id="PF13302">
    <property type="entry name" value="Acetyltransf_3"/>
    <property type="match status" value="1"/>
</dbReference>
<proteinExistence type="predicted"/>
<dbReference type="RefSeq" id="WP_109606994.1">
    <property type="nucleotide sequence ID" value="NZ_QGHA01000002.1"/>
</dbReference>
<sequence length="183" mass="20933">MLNPVFTPFPVLTTERLLLRRFTQDDAADLFEMRANEEVMKYIARPICKTLDDAVALIDVIDKLLEGNDGITWCICLKNSNKYIGSIGFWRIEKNNHRAEIGYLLNPAYQGKGLMQEAVEAVIRYGFEVIGLHSVQANVQPENAGSVNLLLKNGFVKEAHFREDHWHKDHFADTMIFSLLTKH</sequence>
<organism evidence="2 3">
    <name type="scientific">Mucilaginibacter oryzae</name>
    <dbReference type="NCBI Taxonomy" id="468058"/>
    <lineage>
        <taxon>Bacteria</taxon>
        <taxon>Pseudomonadati</taxon>
        <taxon>Bacteroidota</taxon>
        <taxon>Sphingobacteriia</taxon>
        <taxon>Sphingobacteriales</taxon>
        <taxon>Sphingobacteriaceae</taxon>
        <taxon>Mucilaginibacter</taxon>
    </lineage>
</organism>
<comment type="caution">
    <text evidence="2">The sequence shown here is derived from an EMBL/GenBank/DDBJ whole genome shotgun (WGS) entry which is preliminary data.</text>
</comment>
<dbReference type="PANTHER" id="PTHR43792">
    <property type="entry name" value="GNAT FAMILY, PUTATIVE (AFU_ORTHOLOGUE AFUA_3G00765)-RELATED-RELATED"/>
    <property type="match status" value="1"/>
</dbReference>
<dbReference type="Proteomes" id="UP000245678">
    <property type="component" value="Unassembled WGS sequence"/>
</dbReference>
<dbReference type="CDD" id="cd04301">
    <property type="entry name" value="NAT_SF"/>
    <property type="match status" value="1"/>
</dbReference>
<evidence type="ECO:0000313" key="2">
    <source>
        <dbReference type="EMBL" id="PWK78686.1"/>
    </source>
</evidence>
<dbReference type="PANTHER" id="PTHR43792:SF1">
    <property type="entry name" value="N-ACETYLTRANSFERASE DOMAIN-CONTAINING PROTEIN"/>
    <property type="match status" value="1"/>
</dbReference>
<name>A0A316HDW8_9SPHI</name>
<dbReference type="SUPFAM" id="SSF55729">
    <property type="entry name" value="Acyl-CoA N-acyltransferases (Nat)"/>
    <property type="match status" value="1"/>
</dbReference>
<dbReference type="AlphaFoldDB" id="A0A316HDW8"/>
<evidence type="ECO:0000313" key="3">
    <source>
        <dbReference type="Proteomes" id="UP000245678"/>
    </source>
</evidence>
<feature type="domain" description="N-acetyltransferase" evidence="1">
    <location>
        <begin position="17"/>
        <end position="180"/>
    </location>
</feature>
<dbReference type="PROSITE" id="PS51186">
    <property type="entry name" value="GNAT"/>
    <property type="match status" value="1"/>
</dbReference>
<gene>
    <name evidence="2" type="ORF">LX99_01134</name>
</gene>
<dbReference type="InterPro" id="IPR016181">
    <property type="entry name" value="Acyl_CoA_acyltransferase"/>
</dbReference>
<evidence type="ECO:0000259" key="1">
    <source>
        <dbReference type="PROSITE" id="PS51186"/>
    </source>
</evidence>
<dbReference type="EMBL" id="QGHA01000002">
    <property type="protein sequence ID" value="PWK78686.1"/>
    <property type="molecule type" value="Genomic_DNA"/>
</dbReference>
<reference evidence="2 3" key="1">
    <citation type="submission" date="2018-05" db="EMBL/GenBank/DDBJ databases">
        <title>Genomic Encyclopedia of Archaeal and Bacterial Type Strains, Phase II (KMG-II): from individual species to whole genera.</title>
        <authorList>
            <person name="Goeker M."/>
        </authorList>
    </citation>
    <scope>NUCLEOTIDE SEQUENCE [LARGE SCALE GENOMIC DNA]</scope>
    <source>
        <strain evidence="2 3">DSM 19975</strain>
    </source>
</reference>
<dbReference type="InterPro" id="IPR000182">
    <property type="entry name" value="GNAT_dom"/>
</dbReference>
<dbReference type="GO" id="GO:0016747">
    <property type="term" value="F:acyltransferase activity, transferring groups other than amino-acyl groups"/>
    <property type="evidence" value="ECO:0007669"/>
    <property type="project" value="InterPro"/>
</dbReference>
<keyword evidence="3" id="KW-1185">Reference proteome</keyword>
<accession>A0A316HDW8</accession>
<dbReference type="InterPro" id="IPR051531">
    <property type="entry name" value="N-acetyltransferase"/>
</dbReference>
<dbReference type="Gene3D" id="3.40.630.30">
    <property type="match status" value="1"/>
</dbReference>
<keyword evidence="2" id="KW-0808">Transferase</keyword>
<protein>
    <submittedName>
        <fullName evidence="2">Ribosomal-protein-alanine N-acetyltransferase</fullName>
    </submittedName>
</protein>